<organism evidence="3">
    <name type="scientific">Treponema denticola H-22</name>
    <dbReference type="NCBI Taxonomy" id="999432"/>
    <lineage>
        <taxon>Bacteria</taxon>
        <taxon>Pseudomonadati</taxon>
        <taxon>Spirochaetota</taxon>
        <taxon>Spirochaetia</taxon>
        <taxon>Spirochaetales</taxon>
        <taxon>Treponemataceae</taxon>
        <taxon>Treponema</taxon>
    </lineage>
</organism>
<dbReference type="PATRIC" id="fig|999432.5.peg.2475"/>
<name>A0A0E2E1S2_TREDN</name>
<accession>A0A0E2E1S2</accession>
<dbReference type="RefSeq" id="WP_002685884.1">
    <property type="nucleotide sequence ID" value="NZ_CM001795.1"/>
</dbReference>
<dbReference type="EMBL" id="AGDV01000021">
    <property type="protein sequence ID" value="EMB30695.1"/>
    <property type="molecule type" value="Genomic_DNA"/>
</dbReference>
<sequence>MKKTLQGLIFFMFLFSVNILQADEKTGKKIKVTINSAELTEYVKVPSAPITELPNADSKDDIDKAENSELGNKTETDSSKEKNIKKDELIIFTGFVSISVSDEISVSTITADKIIHNKTRETLTAIGNVVYTRKIGSDEGESFRGDALIFNIQKLEGVFVDGIISQAPAKKNQDPFRIHTGLAGRNESGAITFKDALLTTSKEEYPLWSIRASRLWILPGNEMAFFNGFLSVGVVPIMYFPFFYYPSDEMLFHPVFGFKNREGAFVQTTTYILGRKPAPKSDEATSFSNFMQSDTVKKQKLEGLFFKKLDEPASDTGGSYLKLIADAYSGLGYLTGIEGKFTPKKGYVKQIDFHGFLGFSYTLYPRTGLLFSQYGDPGKEKAINKANLFGAIVPFRYNFSFNMSMTKSPFNVSVLFPFISDPFFKKDFMGRSEDMNWFKYFLNKDKLAAAEDTTLENFYSWKVDGSINPSFSVLKPWISYMSLEAFSGKLNFESKKNESLSGNDALYAPDRLFYYPKNILPELRAGLGGTIFSTSMLSQKKERKQTQNITGIKNPFEEESGKDKNDKATNEAPAFSVDLFPAYKIDGVKTNRFSNLINYDLTYKLNGFASQDIVFNHEDWKKPVDINWSDFYSSYYKLSGQAKIDSRLSYNQGFLNLSNSIELNGNNQKHIWHKKKTELDRLQLNNYKLNVYSINNSNSLKLSPFISNDLFKPTFVEWSISETLLQNKFIGTVANPEWKTVPVKWDKEYIKTHVASAGFGINFKNYTQLITTSMNLNPLLEAYSFAGSFAFPYGKLNISTRLFEKENNAKKRFWDPLNIGLSFSLPYNISLSQSYVYNIEEKRSERYAASFSWKYMSAVYAMNYENPYKLISGTGWTALPYKKFIPRSLDINFSNSSQPIEIYAWKNRIKLEFSFNSSLNFNLIRVTDSSFSFSPKLVFKIHEFLDISFSAVSRNDVIARYFQDSLNLPIVIPGEKNIFKDLISSFYFWDENARLQSGFKLKSLSLDLTHYLKDWLMKFSYSVKPVLRTGASRKYYELVPTVTFFVQWNPIGDIKVQAKKEDNVFSVTSGEIK</sequence>
<evidence type="ECO:0000313" key="3">
    <source>
        <dbReference type="EMBL" id="EMB30695.1"/>
    </source>
</evidence>
<feature type="signal peptide" evidence="2">
    <location>
        <begin position="1"/>
        <end position="22"/>
    </location>
</feature>
<feature type="region of interest" description="Disordered" evidence="1">
    <location>
        <begin position="53"/>
        <end position="79"/>
    </location>
</feature>
<dbReference type="Proteomes" id="UP000011705">
    <property type="component" value="Chromosome"/>
</dbReference>
<protein>
    <recommendedName>
        <fullName evidence="4">LPS-assembly protein LptD</fullName>
    </recommendedName>
</protein>
<dbReference type="AlphaFoldDB" id="A0A0E2E1S2"/>
<evidence type="ECO:0008006" key="4">
    <source>
        <dbReference type="Google" id="ProtNLM"/>
    </source>
</evidence>
<feature type="chain" id="PRO_5002393352" description="LPS-assembly protein LptD" evidence="2">
    <location>
        <begin position="23"/>
        <end position="1073"/>
    </location>
</feature>
<keyword evidence="2" id="KW-0732">Signal</keyword>
<dbReference type="HOGENOM" id="CLU_280171_0_0_12"/>
<reference evidence="3" key="1">
    <citation type="submission" date="2012-01" db="EMBL/GenBank/DDBJ databases">
        <title>The Genome Sequence of Treponema denticola H-22.</title>
        <authorList>
            <consortium name="The Broad Institute Genome Sequencing Platform"/>
            <person name="Earl A."/>
            <person name="Ward D."/>
            <person name="Feldgarden M."/>
            <person name="Gevers D."/>
            <person name="Blanton J.M."/>
            <person name="Fenno C.J."/>
            <person name="Baranova O.V."/>
            <person name="Mathney J."/>
            <person name="Dewhirst F.E."/>
            <person name="Izard J."/>
            <person name="Young S.K."/>
            <person name="Zeng Q."/>
            <person name="Gargeya S."/>
            <person name="Fitzgerald M."/>
            <person name="Haas B."/>
            <person name="Abouelleil A."/>
            <person name="Alvarado L."/>
            <person name="Arachchi H.M."/>
            <person name="Berlin A."/>
            <person name="Chapman S.B."/>
            <person name="Gearin G."/>
            <person name="Goldberg J."/>
            <person name="Griggs A."/>
            <person name="Gujja S."/>
            <person name="Hansen M."/>
            <person name="Heiman D."/>
            <person name="Howarth C."/>
            <person name="Larimer J."/>
            <person name="Lui A."/>
            <person name="MacDonald P.J.P."/>
            <person name="McCowen C."/>
            <person name="Montmayeur A."/>
            <person name="Murphy C."/>
            <person name="Neiman D."/>
            <person name="Pearson M."/>
            <person name="Priest M."/>
            <person name="Roberts A."/>
            <person name="Saif S."/>
            <person name="Shea T."/>
            <person name="Sisk P."/>
            <person name="Stolte C."/>
            <person name="Sykes S."/>
            <person name="Wortman J."/>
            <person name="Nusbaum C."/>
            <person name="Birren B."/>
        </authorList>
    </citation>
    <scope>NUCLEOTIDE SEQUENCE [LARGE SCALE GENOMIC DNA]</scope>
    <source>
        <strain evidence="3">H-22</strain>
    </source>
</reference>
<evidence type="ECO:0000256" key="2">
    <source>
        <dbReference type="SAM" id="SignalP"/>
    </source>
</evidence>
<comment type="caution">
    <text evidence="3">The sequence shown here is derived from an EMBL/GenBank/DDBJ whole genome shotgun (WGS) entry which is preliminary data.</text>
</comment>
<gene>
    <name evidence="3" type="ORF">HMPREF9726_02380</name>
</gene>
<feature type="compositionally biased region" description="Basic and acidic residues" evidence="1">
    <location>
        <begin position="57"/>
        <end position="79"/>
    </location>
</feature>
<proteinExistence type="predicted"/>
<evidence type="ECO:0000256" key="1">
    <source>
        <dbReference type="SAM" id="MobiDB-lite"/>
    </source>
</evidence>